<organism evidence="2 3">
    <name type="scientific">Methanoregula formicica (strain DSM 22288 / NBRC 105244 / SMSP)</name>
    <dbReference type="NCBI Taxonomy" id="593750"/>
    <lineage>
        <taxon>Archaea</taxon>
        <taxon>Methanobacteriati</taxon>
        <taxon>Methanobacteriota</taxon>
        <taxon>Stenosarchaea group</taxon>
        <taxon>Methanomicrobia</taxon>
        <taxon>Methanomicrobiales</taxon>
        <taxon>Methanoregulaceae</taxon>
        <taxon>Methanoregula</taxon>
    </lineage>
</organism>
<evidence type="ECO:0000259" key="1">
    <source>
        <dbReference type="PROSITE" id="PS51352"/>
    </source>
</evidence>
<keyword evidence="3" id="KW-1185">Reference proteome</keyword>
<proteinExistence type="predicted"/>
<protein>
    <recommendedName>
        <fullName evidence="1">Thioredoxin domain-containing protein</fullName>
    </recommendedName>
</protein>
<evidence type="ECO:0000313" key="2">
    <source>
        <dbReference type="EMBL" id="AGB03447.1"/>
    </source>
</evidence>
<dbReference type="STRING" id="593750.Metfor_2447"/>
<dbReference type="InterPro" id="IPR013766">
    <property type="entry name" value="Thioredoxin_domain"/>
</dbReference>
<dbReference type="InParanoid" id="L0HFC7"/>
<dbReference type="HOGENOM" id="CLU_1891425_0_0_2"/>
<name>L0HFC7_METFS</name>
<dbReference type="RefSeq" id="WP_015286409.1">
    <property type="nucleotide sequence ID" value="NC_019943.1"/>
</dbReference>
<dbReference type="OrthoDB" id="35385at2157"/>
<dbReference type="AlphaFoldDB" id="L0HFC7"/>
<reference evidence="3" key="1">
    <citation type="submission" date="2011-12" db="EMBL/GenBank/DDBJ databases">
        <title>Complete sequence of Methanoregula formicicum SMSP.</title>
        <authorList>
            <person name="Lucas S."/>
            <person name="Han J."/>
            <person name="Lapidus A."/>
            <person name="Cheng J.-F."/>
            <person name="Goodwin L."/>
            <person name="Pitluck S."/>
            <person name="Peters L."/>
            <person name="Ovchinnikova G."/>
            <person name="Teshima H."/>
            <person name="Detter J.C."/>
            <person name="Han C."/>
            <person name="Tapia R."/>
            <person name="Land M."/>
            <person name="Hauser L."/>
            <person name="Kyrpides N."/>
            <person name="Ivanova N."/>
            <person name="Pagani I."/>
            <person name="Imachi H."/>
            <person name="Tamaki H."/>
            <person name="Sekiguchi Y."/>
            <person name="Kamagata Y."/>
            <person name="Cadillo-Quiroz H."/>
            <person name="Zinder S."/>
            <person name="Liu W.-T."/>
            <person name="Woyke T."/>
        </authorList>
    </citation>
    <scope>NUCLEOTIDE SEQUENCE [LARGE SCALE GENOMIC DNA]</scope>
    <source>
        <strain evidence="3">DSM 22288 / NBRC 105244 / SMSP</strain>
    </source>
</reference>
<dbReference type="Proteomes" id="UP000010824">
    <property type="component" value="Chromosome"/>
</dbReference>
<dbReference type="SUPFAM" id="SSF52833">
    <property type="entry name" value="Thioredoxin-like"/>
    <property type="match status" value="1"/>
</dbReference>
<sequence precursor="true">MDKVIKISALLFAAIILCTVLAFVFPGMPSGQTIPESAGSDTPGKVIVYFFYGQECPHCEKVMPFMQSLPQKYPDVDFRMLETWHNETNNKLSASLNQQLGVSNPGVPEVIVGKVVLVGSKDIPEKLDQVILAELKKR</sequence>
<dbReference type="InterPro" id="IPR036249">
    <property type="entry name" value="Thioredoxin-like_sf"/>
</dbReference>
<accession>L0HFC7</accession>
<dbReference type="Gene3D" id="3.40.30.10">
    <property type="entry name" value="Glutaredoxin"/>
    <property type="match status" value="1"/>
</dbReference>
<reference evidence="2 3" key="2">
    <citation type="journal article" date="2014" name="Genome Announc.">
        <title>Complete Genome Sequence of Methanoregula formicica SMSPT, a Mesophilic Hydrogenotrophic Methanogen Isolated from a Methanogenic Upflow Anaerobic Sludge Blanket Reactor.</title>
        <authorList>
            <person name="Yamamoto K."/>
            <person name="Tamaki H."/>
            <person name="Cadillo-Quiroz H."/>
            <person name="Imachi H."/>
            <person name="Kyrpides N."/>
            <person name="Woyke T."/>
            <person name="Goodwin L."/>
            <person name="Zinder S.H."/>
            <person name="Kamagata Y."/>
            <person name="Liu W.T."/>
        </authorList>
    </citation>
    <scope>NUCLEOTIDE SEQUENCE [LARGE SCALE GENOMIC DNA]</scope>
    <source>
        <strain evidence="3">DSM 22288 / NBRC 105244 / SMSP</strain>
    </source>
</reference>
<dbReference type="KEGG" id="mfo:Metfor_2447"/>
<dbReference type="PROSITE" id="PS51352">
    <property type="entry name" value="THIOREDOXIN_2"/>
    <property type="match status" value="1"/>
</dbReference>
<dbReference type="PROSITE" id="PS51354">
    <property type="entry name" value="GLUTAREDOXIN_2"/>
    <property type="match status" value="1"/>
</dbReference>
<evidence type="ECO:0000313" key="3">
    <source>
        <dbReference type="Proteomes" id="UP000010824"/>
    </source>
</evidence>
<dbReference type="EMBL" id="CP003167">
    <property type="protein sequence ID" value="AGB03447.1"/>
    <property type="molecule type" value="Genomic_DNA"/>
</dbReference>
<dbReference type="GeneID" id="14309839"/>
<gene>
    <name evidence="2" type="ordered locus">Metfor_2447</name>
</gene>
<feature type="domain" description="Thioredoxin" evidence="1">
    <location>
        <begin position="28"/>
        <end position="136"/>
    </location>
</feature>
<dbReference type="eggNOG" id="arCOG02400">
    <property type="taxonomic scope" value="Archaea"/>
</dbReference>